<evidence type="ECO:0000256" key="5">
    <source>
        <dbReference type="SAM" id="MobiDB-lite"/>
    </source>
</evidence>
<reference evidence="7 8" key="1">
    <citation type="journal article" date="2009" name="BMC Genomics">
        <title>The complete genome sequence of Xanthomonas albilineans provides new insights into the reductive genome evolution of the xylem-limited Xanthomonadaceae.</title>
        <authorList>
            <person name="Pieretti I."/>
            <person name="Royer M."/>
            <person name="Barbe V."/>
            <person name="Carrere S."/>
            <person name="Koebnik R."/>
            <person name="Cociancich S."/>
            <person name="Couloux A."/>
            <person name="Darrasse A."/>
            <person name="Gouzy J."/>
            <person name="Jacques M.A."/>
            <person name="Lauber E."/>
            <person name="Manceau C."/>
            <person name="Mangenot S."/>
            <person name="Poussier S."/>
            <person name="Segurens B."/>
            <person name="Szurek B."/>
            <person name="Verdier V."/>
            <person name="Arlat M."/>
            <person name="Rott P."/>
        </authorList>
    </citation>
    <scope>NUCLEOTIDE SEQUENCE [LARGE SCALE GENOMIC DNA]</scope>
    <source>
        <strain evidence="8">GPE PC73 / CFBP 7063</strain>
    </source>
</reference>
<dbReference type="GeneID" id="57876926"/>
<accession>D2UDS0</accession>
<dbReference type="EMBL" id="FP565176">
    <property type="protein sequence ID" value="CBA16119.1"/>
    <property type="molecule type" value="Genomic_DNA"/>
</dbReference>
<dbReference type="GO" id="GO:0016020">
    <property type="term" value="C:membrane"/>
    <property type="evidence" value="ECO:0007669"/>
    <property type="project" value="UniProtKB-SubCell"/>
</dbReference>
<feature type="region of interest" description="Disordered" evidence="5">
    <location>
        <begin position="315"/>
        <end position="370"/>
    </location>
</feature>
<dbReference type="InterPro" id="IPR007688">
    <property type="entry name" value="Conjugal_tfr_TrbL/VirB6"/>
</dbReference>
<feature type="transmembrane region" description="Helical" evidence="6">
    <location>
        <begin position="219"/>
        <end position="241"/>
    </location>
</feature>
<evidence type="ECO:0000313" key="7">
    <source>
        <dbReference type="EMBL" id="CBA16119.1"/>
    </source>
</evidence>
<name>D2UDS0_XANAP</name>
<dbReference type="Proteomes" id="UP000001890">
    <property type="component" value="Chromosome"/>
</dbReference>
<evidence type="ECO:0000256" key="4">
    <source>
        <dbReference type="ARBA" id="ARBA00023136"/>
    </source>
</evidence>
<feature type="transmembrane region" description="Helical" evidence="6">
    <location>
        <begin position="47"/>
        <end position="68"/>
    </location>
</feature>
<evidence type="ECO:0000256" key="2">
    <source>
        <dbReference type="ARBA" id="ARBA00022692"/>
    </source>
</evidence>
<dbReference type="GO" id="GO:0030255">
    <property type="term" value="P:protein secretion by the type IV secretion system"/>
    <property type="evidence" value="ECO:0007669"/>
    <property type="project" value="InterPro"/>
</dbReference>
<evidence type="ECO:0000256" key="6">
    <source>
        <dbReference type="SAM" id="Phobius"/>
    </source>
</evidence>
<keyword evidence="3 6" id="KW-1133">Transmembrane helix</keyword>
<evidence type="ECO:0000256" key="1">
    <source>
        <dbReference type="ARBA" id="ARBA00004141"/>
    </source>
</evidence>
<evidence type="ECO:0000256" key="3">
    <source>
        <dbReference type="ARBA" id="ARBA00022989"/>
    </source>
</evidence>
<comment type="subcellular location">
    <subcellularLocation>
        <location evidence="1">Membrane</location>
        <topology evidence="1">Multi-pass membrane protein</topology>
    </subcellularLocation>
</comment>
<organism evidence="7 8">
    <name type="scientific">Xanthomonas albilineans (strain GPE PC73 / CFBP 7063)</name>
    <dbReference type="NCBI Taxonomy" id="380358"/>
    <lineage>
        <taxon>Bacteria</taxon>
        <taxon>Pseudomonadati</taxon>
        <taxon>Pseudomonadota</taxon>
        <taxon>Gammaproteobacteria</taxon>
        <taxon>Lysobacterales</taxon>
        <taxon>Lysobacteraceae</taxon>
        <taxon>Xanthomonas</taxon>
    </lineage>
</organism>
<feature type="compositionally biased region" description="Low complexity" evidence="5">
    <location>
        <begin position="315"/>
        <end position="344"/>
    </location>
</feature>
<keyword evidence="8" id="KW-1185">Reference proteome</keyword>
<protein>
    <submittedName>
        <fullName evidence="7">Probable type iv secretion system protein virb6</fullName>
    </submittedName>
</protein>
<keyword evidence="2 6" id="KW-0812">Transmembrane</keyword>
<keyword evidence="4 6" id="KW-0472">Membrane</keyword>
<sequence>MSMFDGSMNWLHPLADTSLGDYVFFRLINNYLSNQIDTFGMDVMARAMQWVSVIALTATTFWVLLLGYRIASGQLRESAMATMIKAGKVSVILGIAAGIGANGTLLHKTMTDGLDKEIHWLFTGQKDSTAADAIDENLTYTQLALSTLDAIQVDPNDPETIKKKENALLLAGFGTAGPPIMAGVMLLMFKFTMAFLIGVGPIFILFLIFDQTKDLFKRWLFYVIGTLFSMSVLSVVTAIVLKMTARIALAYWGAKVISLGNAEGLSSQALQQGWAGLIATTLIVVLPPIGAILWQGSMANFMHFSVFNPASVPGPQGQPPGSYTPPQARENTSNASSTHSSALHGANKYITQSPPPAGSRGQAGKNRDGA</sequence>
<feature type="transmembrane region" description="Helical" evidence="6">
    <location>
        <begin position="180"/>
        <end position="207"/>
    </location>
</feature>
<dbReference type="KEGG" id="xal:XALC_1620"/>
<dbReference type="eggNOG" id="COG3704">
    <property type="taxonomic scope" value="Bacteria"/>
</dbReference>
<gene>
    <name evidence="7" type="primary">virB6-2</name>
    <name evidence="7" type="ordered locus">XALc_1620</name>
</gene>
<dbReference type="Pfam" id="PF04610">
    <property type="entry name" value="TrbL"/>
    <property type="match status" value="1"/>
</dbReference>
<dbReference type="STRING" id="380358.XALC_1620"/>
<dbReference type="AlphaFoldDB" id="D2UDS0"/>
<dbReference type="RefSeq" id="WP_012916121.1">
    <property type="nucleotide sequence ID" value="NC_013722.1"/>
</dbReference>
<feature type="transmembrane region" description="Helical" evidence="6">
    <location>
        <begin position="274"/>
        <end position="294"/>
    </location>
</feature>
<proteinExistence type="predicted"/>
<feature type="transmembrane region" description="Helical" evidence="6">
    <location>
        <begin position="89"/>
        <end position="107"/>
    </location>
</feature>
<evidence type="ECO:0000313" key="8">
    <source>
        <dbReference type="Proteomes" id="UP000001890"/>
    </source>
</evidence>